<keyword evidence="2" id="KW-1185">Reference proteome</keyword>
<proteinExistence type="predicted"/>
<organism evidence="1 2">
    <name type="scientific">Eretmocerus hayati</name>
    <dbReference type="NCBI Taxonomy" id="131215"/>
    <lineage>
        <taxon>Eukaryota</taxon>
        <taxon>Metazoa</taxon>
        <taxon>Ecdysozoa</taxon>
        <taxon>Arthropoda</taxon>
        <taxon>Hexapoda</taxon>
        <taxon>Insecta</taxon>
        <taxon>Pterygota</taxon>
        <taxon>Neoptera</taxon>
        <taxon>Endopterygota</taxon>
        <taxon>Hymenoptera</taxon>
        <taxon>Apocrita</taxon>
        <taxon>Proctotrupomorpha</taxon>
        <taxon>Chalcidoidea</taxon>
        <taxon>Aphelinidae</taxon>
        <taxon>Aphelininae</taxon>
        <taxon>Eretmocerus</taxon>
    </lineage>
</organism>
<evidence type="ECO:0000313" key="2">
    <source>
        <dbReference type="Proteomes" id="UP001239111"/>
    </source>
</evidence>
<protein>
    <submittedName>
        <fullName evidence="1">Uncharacterized protein</fullName>
    </submittedName>
</protein>
<evidence type="ECO:0000313" key="1">
    <source>
        <dbReference type="EMBL" id="KAJ8664349.1"/>
    </source>
</evidence>
<dbReference type="Proteomes" id="UP001239111">
    <property type="component" value="Chromosome 4"/>
</dbReference>
<name>A0ACC2N049_9HYME</name>
<comment type="caution">
    <text evidence="1">The sequence shown here is derived from an EMBL/GenBank/DDBJ whole genome shotgun (WGS) entry which is preliminary data.</text>
</comment>
<accession>A0ACC2N049</accession>
<gene>
    <name evidence="1" type="ORF">QAD02_006011</name>
</gene>
<sequence>MTKLKHLQPLLLRNAKYQFHCIRFLSRSQDDGGSSSESTPNSKSDKKKVCRPMYTPEVPSTIDELEEPTTCCMSGCANCVWIEYAEKLSQVLKDSPGDVQKLIMEKVQDPNMRAFLSMELRTRNLINK</sequence>
<reference evidence="1" key="1">
    <citation type="submission" date="2023-04" db="EMBL/GenBank/DDBJ databases">
        <title>A chromosome-level genome assembly of the parasitoid wasp Eretmocerus hayati.</title>
        <authorList>
            <person name="Zhong Y."/>
            <person name="Liu S."/>
            <person name="Liu Y."/>
        </authorList>
    </citation>
    <scope>NUCLEOTIDE SEQUENCE</scope>
    <source>
        <strain evidence="1">ZJU_SS_LIU_2023</strain>
    </source>
</reference>
<dbReference type="EMBL" id="CM056744">
    <property type="protein sequence ID" value="KAJ8664349.1"/>
    <property type="molecule type" value="Genomic_DNA"/>
</dbReference>